<dbReference type="InterPro" id="IPR050584">
    <property type="entry name" value="Cholesterol_7-desaturase"/>
</dbReference>
<dbReference type="InterPro" id="IPR044043">
    <property type="entry name" value="VanA_C_cat"/>
</dbReference>
<feature type="non-terminal residue" evidence="3">
    <location>
        <position position="1"/>
    </location>
</feature>
<name>A0ABW3CJF5_9ACTN</name>
<accession>A0ABW3CJF5</accession>
<dbReference type="SUPFAM" id="SSF55961">
    <property type="entry name" value="Bet v1-like"/>
    <property type="match status" value="1"/>
</dbReference>
<dbReference type="Pfam" id="PF19112">
    <property type="entry name" value="VanA_C"/>
    <property type="match status" value="1"/>
</dbReference>
<evidence type="ECO:0000313" key="3">
    <source>
        <dbReference type="EMBL" id="MFD0854127.1"/>
    </source>
</evidence>
<evidence type="ECO:0000313" key="4">
    <source>
        <dbReference type="Proteomes" id="UP001597083"/>
    </source>
</evidence>
<dbReference type="Proteomes" id="UP001597083">
    <property type="component" value="Unassembled WGS sequence"/>
</dbReference>
<organism evidence="3 4">
    <name type="scientific">Actinomadura adrarensis</name>
    <dbReference type="NCBI Taxonomy" id="1819600"/>
    <lineage>
        <taxon>Bacteria</taxon>
        <taxon>Bacillati</taxon>
        <taxon>Actinomycetota</taxon>
        <taxon>Actinomycetes</taxon>
        <taxon>Streptosporangiales</taxon>
        <taxon>Thermomonosporaceae</taxon>
        <taxon>Actinomadura</taxon>
    </lineage>
</organism>
<dbReference type="EMBL" id="JBHTIR010002711">
    <property type="protein sequence ID" value="MFD0854127.1"/>
    <property type="molecule type" value="Genomic_DNA"/>
</dbReference>
<protein>
    <recommendedName>
        <fullName evidence="2">Vanillate O-demethylase oxygenase-like C-terminal catalytic domain-containing protein</fullName>
    </recommendedName>
</protein>
<dbReference type="Gene3D" id="3.90.380.10">
    <property type="entry name" value="Naphthalene 1,2-dioxygenase Alpha Subunit, Chain A, domain 1"/>
    <property type="match status" value="1"/>
</dbReference>
<keyword evidence="4" id="KW-1185">Reference proteome</keyword>
<keyword evidence="1" id="KW-0560">Oxidoreductase</keyword>
<evidence type="ECO:0000259" key="2">
    <source>
        <dbReference type="Pfam" id="PF19112"/>
    </source>
</evidence>
<comment type="caution">
    <text evidence="3">The sequence shown here is derived from an EMBL/GenBank/DDBJ whole genome shotgun (WGS) entry which is preliminary data.</text>
</comment>
<sequence>GRELPIRRRFGCVWTSLGTPVRDEPYDVVPEAHEPDRRFVRCGWVTLRASAPRIVENFLDMAHFPFVHTGILGSEPWTEVQRYEAEIRRDVDEVWATNCKFFQPRVTAGSDGDYARLTYRVPAPFSVMLYRVCPSAPDRLDAILLCLHPVDELVCRAQPIMYLVDGASTDNALLMFEQTIFLQDRFIVENQVPARLPLDPGQEVPTRADTASMAYRRWLREKGVTYGTLLEAPTR</sequence>
<evidence type="ECO:0000256" key="1">
    <source>
        <dbReference type="ARBA" id="ARBA00023002"/>
    </source>
</evidence>
<proteinExistence type="predicted"/>
<reference evidence="4" key="1">
    <citation type="journal article" date="2019" name="Int. J. Syst. Evol. Microbiol.">
        <title>The Global Catalogue of Microorganisms (GCM) 10K type strain sequencing project: providing services to taxonomists for standard genome sequencing and annotation.</title>
        <authorList>
            <consortium name="The Broad Institute Genomics Platform"/>
            <consortium name="The Broad Institute Genome Sequencing Center for Infectious Disease"/>
            <person name="Wu L."/>
            <person name="Ma J."/>
        </authorList>
    </citation>
    <scope>NUCLEOTIDE SEQUENCE [LARGE SCALE GENOMIC DNA]</scope>
    <source>
        <strain evidence="4">JCM 31696</strain>
    </source>
</reference>
<dbReference type="PANTHER" id="PTHR21266:SF60">
    <property type="entry name" value="3-KETOSTEROID-9-ALPHA-MONOOXYGENASE, OXYGENASE COMPONENT"/>
    <property type="match status" value="1"/>
</dbReference>
<feature type="domain" description="Vanillate O-demethylase oxygenase-like C-terminal catalytic" evidence="2">
    <location>
        <begin position="48"/>
        <end position="221"/>
    </location>
</feature>
<gene>
    <name evidence="3" type="ORF">ACFQ07_17960</name>
</gene>
<dbReference type="PANTHER" id="PTHR21266">
    <property type="entry name" value="IRON-SULFUR DOMAIN CONTAINING PROTEIN"/>
    <property type="match status" value="1"/>
</dbReference>